<protein>
    <recommendedName>
        <fullName evidence="4">Membrane-associated oxidoreductase</fullName>
    </recommendedName>
</protein>
<keyword evidence="1" id="KW-0472">Membrane</keyword>
<keyword evidence="3" id="KW-1185">Reference proteome</keyword>
<evidence type="ECO:0000256" key="1">
    <source>
        <dbReference type="SAM" id="Phobius"/>
    </source>
</evidence>
<dbReference type="EMBL" id="RAPF01000002">
    <property type="protein sequence ID" value="RKF22433.1"/>
    <property type="molecule type" value="Genomic_DNA"/>
</dbReference>
<sequence>MVGVRDVTSRAVKRYVRQALESGEIADCRHFPTEDRAVDADFLRSLILGGLPTGMRIVGLRIEGALDLRDCGSEAQPLPALRIEQCSFVAPTPAAGQGALSAVSLDLSRSHVASLSLHGSRFVSLCCRGMACRSEVDLTEVGPSDESGLCWIDMSNAVIGGNIVAVGAHLQSPRNDSIESGERSTCTGLVLQEAEIGGTLNLYRSKVIGGLSLYLARLKGDLWLGQCRLVAHNGWALNANDAEIGAIYATREPLFAKGCVALNGARIRSRINLENARISASETMAVSMRKAHIGESVSLENADMEGRLGLAGLRCQGDFSLLGARIVSNDRDALLARDAQILGSLHLSLHPRSKRRFSSKGRVILDGCHIGNDLNLCGADLHGEFEEIEELGNKQYHSALLAADLRVGGCIKLGDKSELTGGQRSLCSEGALRMQRVEVGKDIQLFNTKVVGIAPRKKVRDAETTDVSGSAPDNTGFDLSYSKVGGILIIGDNDLTGAVNLYYTNTDILWDTSNGYPNADLCKKDDVHLVGFSYRVLMLPDMGDVNDPANLRKTVNVRKAWLERSPYDAQDYATLARALRRSALTDEAREIMIARFVRELAMLARGVNDRKAMPSKTGSDDIMSQALWQRVAALALAVPNYLFAQLADIAKYVLMQVYRLTFGFGLDPRRATLTLLVFFVLGCSVFADANRKKLMIVDQQPVATLSDRSAIGAGLANKVADNVPCGDMIAPSLFALDVFIPLVDLRQESKCEIGLADGTKATASEAAFLKFFKAFYAFCGWIVISLSILTFSGFLQRRNELLGGDA</sequence>
<evidence type="ECO:0000313" key="2">
    <source>
        <dbReference type="EMBL" id="RKF22433.1"/>
    </source>
</evidence>
<keyword evidence="1" id="KW-0812">Transmembrane</keyword>
<name>A0A420EP34_9SPHN</name>
<dbReference type="Proteomes" id="UP000284395">
    <property type="component" value="Unassembled WGS sequence"/>
</dbReference>
<dbReference type="AlphaFoldDB" id="A0A420EP34"/>
<organism evidence="2 3">
    <name type="scientific">Altericroceibacterium spongiae</name>
    <dbReference type="NCBI Taxonomy" id="2320269"/>
    <lineage>
        <taxon>Bacteria</taxon>
        <taxon>Pseudomonadati</taxon>
        <taxon>Pseudomonadota</taxon>
        <taxon>Alphaproteobacteria</taxon>
        <taxon>Sphingomonadales</taxon>
        <taxon>Erythrobacteraceae</taxon>
        <taxon>Altericroceibacterium</taxon>
    </lineage>
</organism>
<feature type="transmembrane region" description="Helical" evidence="1">
    <location>
        <begin position="774"/>
        <end position="795"/>
    </location>
</feature>
<evidence type="ECO:0008006" key="4">
    <source>
        <dbReference type="Google" id="ProtNLM"/>
    </source>
</evidence>
<feature type="transmembrane region" description="Helical" evidence="1">
    <location>
        <begin position="671"/>
        <end position="689"/>
    </location>
</feature>
<keyword evidence="1" id="KW-1133">Transmembrane helix</keyword>
<comment type="caution">
    <text evidence="2">The sequence shown here is derived from an EMBL/GenBank/DDBJ whole genome shotgun (WGS) entry which is preliminary data.</text>
</comment>
<accession>A0A420EP34</accession>
<evidence type="ECO:0000313" key="3">
    <source>
        <dbReference type="Proteomes" id="UP000284395"/>
    </source>
</evidence>
<gene>
    <name evidence="2" type="ORF">D6851_04175</name>
</gene>
<dbReference type="RefSeq" id="WP_120323632.1">
    <property type="nucleotide sequence ID" value="NZ_RAPF01000002.1"/>
</dbReference>
<dbReference type="OrthoDB" id="6865449at2"/>
<reference evidence="2 3" key="1">
    <citation type="submission" date="2018-09" db="EMBL/GenBank/DDBJ databases">
        <title>Altererythrobacter spongiae sp. nov., isolated from a marine sponge.</title>
        <authorList>
            <person name="Zhuang L."/>
            <person name="Luo L."/>
        </authorList>
    </citation>
    <scope>NUCLEOTIDE SEQUENCE [LARGE SCALE GENOMIC DNA]</scope>
    <source>
        <strain evidence="2 3">HN-Y73</strain>
    </source>
</reference>
<proteinExistence type="predicted"/>